<evidence type="ECO:0000313" key="4">
    <source>
        <dbReference type="Proteomes" id="UP000186609"/>
    </source>
</evidence>
<dbReference type="Proteomes" id="UP000186609">
    <property type="component" value="Chromosome"/>
</dbReference>
<reference evidence="3 4" key="1">
    <citation type="submission" date="2017-01" db="EMBL/GenBank/DDBJ databases">
        <authorList>
            <person name="Mah S.A."/>
            <person name="Swanson W.J."/>
            <person name="Moy G.W."/>
            <person name="Vacquier V.D."/>
        </authorList>
    </citation>
    <scope>NUCLEOTIDE SEQUENCE [LARGE SCALE GENOMIC DNA]</scope>
    <source>
        <strain evidence="3 4">DCY110</strain>
    </source>
</reference>
<proteinExistence type="predicted"/>
<evidence type="ECO:0000256" key="1">
    <source>
        <dbReference type="SAM" id="Coils"/>
    </source>
</evidence>
<organism evidence="3 4">
    <name type="scientific">Rhodoferax koreensis</name>
    <dbReference type="NCBI Taxonomy" id="1842727"/>
    <lineage>
        <taxon>Bacteria</taxon>
        <taxon>Pseudomonadati</taxon>
        <taxon>Pseudomonadota</taxon>
        <taxon>Betaproteobacteria</taxon>
        <taxon>Burkholderiales</taxon>
        <taxon>Comamonadaceae</taxon>
        <taxon>Rhodoferax</taxon>
    </lineage>
</organism>
<dbReference type="Pfam" id="PF23899">
    <property type="entry name" value="SU10_portal"/>
    <property type="match status" value="1"/>
</dbReference>
<accession>A0A1P8JV43</accession>
<name>A0A1P8JV43_9BURK</name>
<feature type="coiled-coil region" evidence="1">
    <location>
        <begin position="650"/>
        <end position="736"/>
    </location>
</feature>
<dbReference type="EMBL" id="CP019236">
    <property type="protein sequence ID" value="APW37646.1"/>
    <property type="molecule type" value="Genomic_DNA"/>
</dbReference>
<sequence>MTKPSPLSDDDLKALTDAEMRAAVQHIGGKLSAERRKAMVYYLGLPEYDLTPPEIEGRSKVVSTDVRNTILSMMPQLMAKFVGGDQVVEFQASQPDDEDKAKSCTDYLNYLFFKKNNGHAICSTWFLDALLQKRGFLKIWWDTRAEEKREEYKGLTEIELAQIMDDPEVEAIEQTTYPDEEDAKHRQDALEAMGQQLQQAMQAAQPNPQAPQGNPKAMQAVQQLQAQIAHIQAQPPAMLYDVAFKRSLKAGKIAINNVPPEEFLISREAKSIETARFVGHRVPRTLSELRSMGYKNVDDIASDGDGDLNEERLTRDQQHTYIDDNSGDKSQRIVWVTECYIRCDYDGDGIAELRKVVRAGNQILDNEEVDCAPFVSICPVPLSHMFYGLSVADLAMESQRTKTNILRAQLDNMYLQVNGRYFAVEGQVNLDDLMYSRPGGVVRIKNPNAVGRLDQGHGDGGASTEMMAWMEENLEQSTGWTRYSQGNDSKALNQTATGVQIITGKGDMRVDLIARNFAEGFVDLFRMMLKLVSQHQDKKTQINVNGQWVDMDPREWRNQFDVNINVGLGIGSKDEQVQKLMGLAQQQANAMAIGVSNPKNVYELHVDMAELMGFKNAEKYFNDPEKNPPPPRPDPEAAKMQGQLQIEQMKLQAQNQSKQAELQANAQIEQVKAQYAAQEAEAKRNYEAQLEQARMQMQAEVDNNRQRAEAEQHTLKIQQEAQLAQLKLQNDDAAHQREMAFKWEVAQLEAATKIQVANIASKAKLDDAATQAATAEVSADVTQ</sequence>
<protein>
    <recommendedName>
        <fullName evidence="5">Portal protein</fullName>
    </recommendedName>
</protein>
<feature type="region of interest" description="Disordered" evidence="2">
    <location>
        <begin position="619"/>
        <end position="641"/>
    </location>
</feature>
<dbReference type="AlphaFoldDB" id="A0A1P8JV43"/>
<dbReference type="OrthoDB" id="5464900at2"/>
<gene>
    <name evidence="3" type="ORF">RD110_10955</name>
</gene>
<dbReference type="KEGG" id="rhy:RD110_10955"/>
<dbReference type="InterPro" id="IPR056909">
    <property type="entry name" value="SU10_portal"/>
</dbReference>
<dbReference type="RefSeq" id="WP_076199377.1">
    <property type="nucleotide sequence ID" value="NZ_CP019236.1"/>
</dbReference>
<dbReference type="STRING" id="1842727.RD110_10955"/>
<evidence type="ECO:0000256" key="2">
    <source>
        <dbReference type="SAM" id="MobiDB-lite"/>
    </source>
</evidence>
<keyword evidence="4" id="KW-1185">Reference proteome</keyword>
<evidence type="ECO:0008006" key="5">
    <source>
        <dbReference type="Google" id="ProtNLM"/>
    </source>
</evidence>
<evidence type="ECO:0000313" key="3">
    <source>
        <dbReference type="EMBL" id="APW37646.1"/>
    </source>
</evidence>
<keyword evidence="1" id="KW-0175">Coiled coil</keyword>